<evidence type="ECO:0000313" key="4">
    <source>
        <dbReference type="Proteomes" id="UP001430796"/>
    </source>
</evidence>
<dbReference type="InterPro" id="IPR011041">
    <property type="entry name" value="Quinoprot_gluc/sorb_DH_b-prop"/>
</dbReference>
<name>A0ABS9HR31_9GAMM</name>
<feature type="chain" id="PRO_5046938858" evidence="1">
    <location>
        <begin position="26"/>
        <end position="397"/>
    </location>
</feature>
<proteinExistence type="predicted"/>
<comment type="caution">
    <text evidence="3">The sequence shown here is derived from an EMBL/GenBank/DDBJ whole genome shotgun (WGS) entry which is preliminary data.</text>
</comment>
<dbReference type="InterPro" id="IPR011042">
    <property type="entry name" value="6-blade_b-propeller_TolB-like"/>
</dbReference>
<dbReference type="InterPro" id="IPR012938">
    <property type="entry name" value="Glc/Sorbosone_DH"/>
</dbReference>
<keyword evidence="4" id="KW-1185">Reference proteome</keyword>
<sequence>MTQRLLTTACLAALLAACNSPGTDATEAVAVQPDPVATGPFVTLEVARFDEPWAMTFLPDGRLLVTEKRGKLKLLELQGADAGKTGEISGVPEVAYGGQGGFGDVILHPDFANNRLVYLSYAEAGEGDTRGAAVARARLNLDAKGGGRLSDLKVIWRQVPKVTGQGHYSHRLAFGPDGHLWISSGERQKFDPAQDMASNLGKIIRLNDDGSVPDDNPFVEEGTAERNEVASQVWSLGHRNVLGIAFDAEGRLWNHEMGPKGGDELNLVQRGGNYGYPIVSNGDHYDGRPIPDHDTRPEFVAPKISWTPVISPSSFVIYSGELFPAWKGSGFITGLSSQSLVRIEFDGDDAREAERFDMGHRMREVEQGPDGSLWLLEDGDDARLLQLSPPPPPAAQG</sequence>
<dbReference type="Pfam" id="PF07995">
    <property type="entry name" value="GSDH"/>
    <property type="match status" value="1"/>
</dbReference>
<dbReference type="PROSITE" id="PS51257">
    <property type="entry name" value="PROKAR_LIPOPROTEIN"/>
    <property type="match status" value="1"/>
</dbReference>
<dbReference type="EMBL" id="JAKJPO010000003">
    <property type="protein sequence ID" value="MCF7221409.1"/>
    <property type="molecule type" value="Genomic_DNA"/>
</dbReference>
<dbReference type="RefSeq" id="WP_237053843.1">
    <property type="nucleotide sequence ID" value="NZ_JAKJPO010000003.1"/>
</dbReference>
<dbReference type="SUPFAM" id="SSF50952">
    <property type="entry name" value="Soluble quinoprotein glucose dehydrogenase"/>
    <property type="match status" value="1"/>
</dbReference>
<reference evidence="4" key="1">
    <citation type="submission" date="2022-01" db="EMBL/GenBank/DDBJ databases">
        <title>Lysobacter chinensis sp. nov., a bacterium isolated from cow dung compost.</title>
        <authorList>
            <person name="Zhou L.Y."/>
        </authorList>
    </citation>
    <scope>NUCLEOTIDE SEQUENCE [LARGE SCALE GENOMIC DNA]</scope>
    <source>
        <strain evidence="4">TLK-CK17</strain>
    </source>
</reference>
<reference evidence="3 4" key="3">
    <citation type="submission" date="2022-01" db="EMBL/GenBank/DDBJ databases">
        <authorList>
            <person name="Zhou L.Y."/>
        </authorList>
    </citation>
    <scope>NUCLEOTIDE SEQUENCE [LARGE SCALE GENOMIC DNA]</scope>
    <source>
        <strain evidence="3 4">TLK-CK17</strain>
    </source>
</reference>
<dbReference type="PANTHER" id="PTHR19328">
    <property type="entry name" value="HEDGEHOG-INTERACTING PROTEIN"/>
    <property type="match status" value="1"/>
</dbReference>
<feature type="signal peptide" evidence="1">
    <location>
        <begin position="1"/>
        <end position="25"/>
    </location>
</feature>
<reference evidence="3 4" key="2">
    <citation type="submission" date="2022-01" db="EMBL/GenBank/DDBJ databases">
        <title>Lysobacter chinensis sp. nov., a bacterium isolated from cow dung compost.</title>
        <authorList>
            <person name="Liu Y."/>
        </authorList>
    </citation>
    <scope>NUCLEOTIDE SEQUENCE [LARGE SCALE GENOMIC DNA]</scope>
    <source>
        <strain evidence="3 4">TLK-CK17</strain>
    </source>
</reference>
<protein>
    <submittedName>
        <fullName evidence="3">PQQ-dependent sugar dehydrogenase</fullName>
    </submittedName>
</protein>
<dbReference type="Gene3D" id="2.120.10.30">
    <property type="entry name" value="TolB, C-terminal domain"/>
    <property type="match status" value="1"/>
</dbReference>
<organism evidence="3 4">
    <name type="scientific">Marilutibacter chinensis</name>
    <dbReference type="NCBI Taxonomy" id="2912247"/>
    <lineage>
        <taxon>Bacteria</taxon>
        <taxon>Pseudomonadati</taxon>
        <taxon>Pseudomonadota</taxon>
        <taxon>Gammaproteobacteria</taxon>
        <taxon>Lysobacterales</taxon>
        <taxon>Lysobacteraceae</taxon>
        <taxon>Marilutibacter</taxon>
    </lineage>
</organism>
<keyword evidence="1" id="KW-0732">Signal</keyword>
<dbReference type="Proteomes" id="UP001430796">
    <property type="component" value="Unassembled WGS sequence"/>
</dbReference>
<evidence type="ECO:0000313" key="3">
    <source>
        <dbReference type="EMBL" id="MCF7221409.1"/>
    </source>
</evidence>
<accession>A0ABS9HR31</accession>
<dbReference type="PANTHER" id="PTHR19328:SF75">
    <property type="entry name" value="ALDOSE SUGAR DEHYDROGENASE YLII"/>
    <property type="match status" value="1"/>
</dbReference>
<gene>
    <name evidence="3" type="ORF">L3V18_06335</name>
</gene>
<evidence type="ECO:0000256" key="1">
    <source>
        <dbReference type="SAM" id="SignalP"/>
    </source>
</evidence>
<feature type="domain" description="Glucose/Sorbosone dehydrogenase" evidence="2">
    <location>
        <begin position="49"/>
        <end position="385"/>
    </location>
</feature>
<evidence type="ECO:0000259" key="2">
    <source>
        <dbReference type="Pfam" id="PF07995"/>
    </source>
</evidence>